<organism evidence="3 4">
    <name type="scientific">Mycena chlorophos</name>
    <name type="common">Agaric fungus</name>
    <name type="synonym">Agaricus chlorophos</name>
    <dbReference type="NCBI Taxonomy" id="658473"/>
    <lineage>
        <taxon>Eukaryota</taxon>
        <taxon>Fungi</taxon>
        <taxon>Dikarya</taxon>
        <taxon>Basidiomycota</taxon>
        <taxon>Agaricomycotina</taxon>
        <taxon>Agaricomycetes</taxon>
        <taxon>Agaricomycetidae</taxon>
        <taxon>Agaricales</taxon>
        <taxon>Marasmiineae</taxon>
        <taxon>Mycenaceae</taxon>
        <taxon>Mycena</taxon>
    </lineage>
</organism>
<accession>A0A8H6SII8</accession>
<dbReference type="OrthoDB" id="406505at2759"/>
<protein>
    <recommendedName>
        <fullName evidence="5">RlpA-like protein double-psi beta-barrel domain-containing protein</fullName>
    </recommendedName>
</protein>
<comment type="caution">
    <text evidence="3">The sequence shown here is derived from an EMBL/GenBank/DDBJ whole genome shotgun (WGS) entry which is preliminary data.</text>
</comment>
<dbReference type="SUPFAM" id="SSF50685">
    <property type="entry name" value="Barwin-like endoglucanases"/>
    <property type="match status" value="1"/>
</dbReference>
<evidence type="ECO:0008006" key="5">
    <source>
        <dbReference type="Google" id="ProtNLM"/>
    </source>
</evidence>
<gene>
    <name evidence="3" type="ORF">HMN09_00965700</name>
</gene>
<dbReference type="PANTHER" id="PTHR31836:SF25">
    <property type="entry name" value="RLPA-LIKE PROTEIN DOUBLE-PSI BETA-BARREL DOMAIN-CONTAINING PROTEIN"/>
    <property type="match status" value="1"/>
</dbReference>
<dbReference type="InterPro" id="IPR051477">
    <property type="entry name" value="Expansin_CellWall"/>
</dbReference>
<dbReference type="Gene3D" id="2.40.40.10">
    <property type="entry name" value="RlpA-like domain"/>
    <property type="match status" value="1"/>
</dbReference>
<dbReference type="Proteomes" id="UP000613580">
    <property type="component" value="Unassembled WGS sequence"/>
</dbReference>
<proteinExistence type="predicted"/>
<evidence type="ECO:0000256" key="1">
    <source>
        <dbReference type="ARBA" id="ARBA00022729"/>
    </source>
</evidence>
<keyword evidence="4" id="KW-1185">Reference proteome</keyword>
<sequence length="154" mass="16802">MFCYAAVFALWLVQIALATPLPVPQALERRVTHVGRGTWYDPSGSEGNCGYWDSDSSPVVAISLARYDANNGANCNQASLSSSPSERVSFPRQQWIQITNTANGKVAYGKTRDSCVSCDTSSLDMSPSLFEELAPLSTGEITISWHFMNADWSP</sequence>
<dbReference type="AlphaFoldDB" id="A0A8H6SII8"/>
<keyword evidence="1 2" id="KW-0732">Signal</keyword>
<dbReference type="CDD" id="cd22191">
    <property type="entry name" value="DPBB_RlpA_EXP_N-like"/>
    <property type="match status" value="1"/>
</dbReference>
<evidence type="ECO:0000313" key="3">
    <source>
        <dbReference type="EMBL" id="KAF7299603.1"/>
    </source>
</evidence>
<dbReference type="EMBL" id="JACAZE010000014">
    <property type="protein sequence ID" value="KAF7299603.1"/>
    <property type="molecule type" value="Genomic_DNA"/>
</dbReference>
<evidence type="ECO:0000256" key="2">
    <source>
        <dbReference type="SAM" id="SignalP"/>
    </source>
</evidence>
<dbReference type="InterPro" id="IPR036908">
    <property type="entry name" value="RlpA-like_sf"/>
</dbReference>
<name>A0A8H6SII8_MYCCL</name>
<feature type="signal peptide" evidence="2">
    <location>
        <begin position="1"/>
        <end position="18"/>
    </location>
</feature>
<reference evidence="3" key="1">
    <citation type="submission" date="2020-05" db="EMBL/GenBank/DDBJ databases">
        <title>Mycena genomes resolve the evolution of fungal bioluminescence.</title>
        <authorList>
            <person name="Tsai I.J."/>
        </authorList>
    </citation>
    <scope>NUCLEOTIDE SEQUENCE</scope>
    <source>
        <strain evidence="3">110903Hualien_Pintung</strain>
    </source>
</reference>
<evidence type="ECO:0000313" key="4">
    <source>
        <dbReference type="Proteomes" id="UP000613580"/>
    </source>
</evidence>
<feature type="chain" id="PRO_5034253297" description="RlpA-like protein double-psi beta-barrel domain-containing protein" evidence="2">
    <location>
        <begin position="19"/>
        <end position="154"/>
    </location>
</feature>
<dbReference type="PANTHER" id="PTHR31836">
    <property type="match status" value="1"/>
</dbReference>